<dbReference type="GO" id="GO:0016887">
    <property type="term" value="F:ATP hydrolysis activity"/>
    <property type="evidence" value="ECO:0007669"/>
    <property type="project" value="InterPro"/>
</dbReference>
<dbReference type="OrthoDB" id="9815944at2"/>
<dbReference type="PANTHER" id="PTHR32182">
    <property type="entry name" value="DNA REPLICATION AND REPAIR PROTEIN RECF"/>
    <property type="match status" value="1"/>
</dbReference>
<evidence type="ECO:0000259" key="1">
    <source>
        <dbReference type="SMART" id="SM00382"/>
    </source>
</evidence>
<gene>
    <name evidence="2" type="ORF">DM813_11585</name>
</gene>
<feature type="domain" description="AAA+ ATPase" evidence="1">
    <location>
        <begin position="22"/>
        <end position="326"/>
    </location>
</feature>
<dbReference type="InterPro" id="IPR003959">
    <property type="entry name" value="ATPase_AAA_core"/>
</dbReference>
<protein>
    <submittedName>
        <fullName evidence="2">AAA family ATPase</fullName>
    </submittedName>
</protein>
<accession>A0A443ZT06</accession>
<dbReference type="AlphaFoldDB" id="A0A443ZT06"/>
<dbReference type="Gene3D" id="3.40.50.300">
    <property type="entry name" value="P-loop containing nucleotide triphosphate hydrolases"/>
    <property type="match status" value="1"/>
</dbReference>
<dbReference type="GO" id="GO:0005524">
    <property type="term" value="F:ATP binding"/>
    <property type="evidence" value="ECO:0007669"/>
    <property type="project" value="InterPro"/>
</dbReference>
<comment type="caution">
    <text evidence="2">The sequence shown here is derived from an EMBL/GenBank/DDBJ whole genome shotgun (WGS) entry which is preliminary data.</text>
</comment>
<dbReference type="SMART" id="SM00382">
    <property type="entry name" value="AAA"/>
    <property type="match status" value="1"/>
</dbReference>
<dbReference type="Pfam" id="PF13476">
    <property type="entry name" value="AAA_23"/>
    <property type="match status" value="1"/>
</dbReference>
<dbReference type="GO" id="GO:0000731">
    <property type="term" value="P:DNA synthesis involved in DNA repair"/>
    <property type="evidence" value="ECO:0007669"/>
    <property type="project" value="TreeGrafter"/>
</dbReference>
<dbReference type="SUPFAM" id="SSF52540">
    <property type="entry name" value="P-loop containing nucleoside triphosphate hydrolases"/>
    <property type="match status" value="1"/>
</dbReference>
<dbReference type="InterPro" id="IPR003593">
    <property type="entry name" value="AAA+_ATPase"/>
</dbReference>
<dbReference type="CDD" id="cd00267">
    <property type="entry name" value="ABC_ATPase"/>
    <property type="match status" value="1"/>
</dbReference>
<dbReference type="Proteomes" id="UP000288983">
    <property type="component" value="Unassembled WGS sequence"/>
</dbReference>
<name>A0A443ZT06_9PSED</name>
<dbReference type="EMBL" id="QJRG01000042">
    <property type="protein sequence ID" value="RWU22843.1"/>
    <property type="molecule type" value="Genomic_DNA"/>
</dbReference>
<dbReference type="InterPro" id="IPR027417">
    <property type="entry name" value="P-loop_NTPase"/>
</dbReference>
<dbReference type="PANTHER" id="PTHR32182:SF22">
    <property type="entry name" value="ATP-DEPENDENT ENDONUCLEASE, OLD FAMILY-RELATED"/>
    <property type="match status" value="1"/>
</dbReference>
<evidence type="ECO:0000313" key="2">
    <source>
        <dbReference type="EMBL" id="RWU22843.1"/>
    </source>
</evidence>
<dbReference type="InterPro" id="IPR038729">
    <property type="entry name" value="Rad50/SbcC_AAA"/>
</dbReference>
<evidence type="ECO:0000313" key="3">
    <source>
        <dbReference type="Proteomes" id="UP000288983"/>
    </source>
</evidence>
<dbReference type="GO" id="GO:0006302">
    <property type="term" value="P:double-strand break repair"/>
    <property type="evidence" value="ECO:0007669"/>
    <property type="project" value="InterPro"/>
</dbReference>
<sequence>MKFAKLTITGWRQFSEIDLRLHPRMTIITGANGAGKTTILKLLAQHFGWHFPLLSTPHKRPGASAFSYATGLLLKLIKRTPDQHQNSFQIGSLTYSNGAVAELIVPDNGSVAYTVEIRNQHQIQGLNINSHRPVQSYQPIASIPTNAINAEQAYQTYYSELMQRYQNGYSQYSPVYRMKETLISMAMFGAGNQYVQKDEALEQLFLNFKKILSEVLPPSIGFIDISVRIPDVVLITRSGEFMIDAASGGLMSLIDLAWQIFLYSFNKEEYTVLLDEPENHLHPSMQRSLLGRLTKAFPSAQFIVATHSPFMVSSVKDSIVHALKYTNESQSNEVHESNYSKVSSVELDLNTRAATANEILRDVLGVPVSLPQWAEDDLRKITAQLTVHSITPEGLASLRRELEEAGLGEYYPDALKMAVDRRP</sequence>
<proteinExistence type="predicted"/>
<dbReference type="Pfam" id="PF13304">
    <property type="entry name" value="AAA_21"/>
    <property type="match status" value="1"/>
</dbReference>
<reference evidence="2 3" key="1">
    <citation type="submission" date="2018-06" db="EMBL/GenBank/DDBJ databases">
        <title>Bacteria isolated from soil of Wuhan.</title>
        <authorList>
            <person name="Wei X."/>
            <person name="Chunhua H."/>
        </authorList>
    </citation>
    <scope>NUCLEOTIDE SEQUENCE [LARGE SCALE GENOMIC DNA]</scope>
    <source>
        <strain evidence="3">xwS2</strain>
    </source>
</reference>
<organism evidence="2 3">
    <name type="scientific">Pseudomonas alkylphenolica</name>
    <dbReference type="NCBI Taxonomy" id="237609"/>
    <lineage>
        <taxon>Bacteria</taxon>
        <taxon>Pseudomonadati</taxon>
        <taxon>Pseudomonadota</taxon>
        <taxon>Gammaproteobacteria</taxon>
        <taxon>Pseudomonadales</taxon>
        <taxon>Pseudomonadaceae</taxon>
        <taxon>Pseudomonas</taxon>
    </lineage>
</organism>